<evidence type="ECO:0000256" key="3">
    <source>
        <dbReference type="ARBA" id="ARBA00022989"/>
    </source>
</evidence>
<evidence type="ECO:0000313" key="7">
    <source>
        <dbReference type="Proteomes" id="UP001519460"/>
    </source>
</evidence>
<keyword evidence="2 5" id="KW-0812">Transmembrane</keyword>
<keyword evidence="3 5" id="KW-1133">Transmembrane helix</keyword>
<feature type="transmembrane region" description="Helical" evidence="5">
    <location>
        <begin position="89"/>
        <end position="110"/>
    </location>
</feature>
<evidence type="ECO:0000256" key="1">
    <source>
        <dbReference type="ARBA" id="ARBA00004141"/>
    </source>
</evidence>
<dbReference type="GO" id="GO:0016020">
    <property type="term" value="C:membrane"/>
    <property type="evidence" value="ECO:0007669"/>
    <property type="project" value="UniProtKB-SubCell"/>
</dbReference>
<dbReference type="Pfam" id="PF00822">
    <property type="entry name" value="PMP22_Claudin"/>
    <property type="match status" value="1"/>
</dbReference>
<evidence type="ECO:0000256" key="4">
    <source>
        <dbReference type="ARBA" id="ARBA00023136"/>
    </source>
</evidence>
<reference evidence="6 7" key="1">
    <citation type="journal article" date="2023" name="Sci. Data">
        <title>Genome assembly of the Korean intertidal mud-creeper Batillaria attramentaria.</title>
        <authorList>
            <person name="Patra A.K."/>
            <person name="Ho P.T."/>
            <person name="Jun S."/>
            <person name="Lee S.J."/>
            <person name="Kim Y."/>
            <person name="Won Y.J."/>
        </authorList>
    </citation>
    <scope>NUCLEOTIDE SEQUENCE [LARGE SCALE GENOMIC DNA]</scope>
    <source>
        <strain evidence="6">Wonlab-2016</strain>
    </source>
</reference>
<keyword evidence="4 5" id="KW-0472">Membrane</keyword>
<evidence type="ECO:0000256" key="2">
    <source>
        <dbReference type="ARBA" id="ARBA00022692"/>
    </source>
</evidence>
<name>A0ABD0KJR9_9CAEN</name>
<feature type="non-terminal residue" evidence="6">
    <location>
        <position position="127"/>
    </location>
</feature>
<protein>
    <submittedName>
        <fullName evidence="6">Uncharacterized protein</fullName>
    </submittedName>
</protein>
<comment type="subcellular location">
    <subcellularLocation>
        <location evidence="1">Membrane</location>
        <topology evidence="1">Multi-pass membrane protein</topology>
    </subcellularLocation>
</comment>
<proteinExistence type="predicted"/>
<dbReference type="AlphaFoldDB" id="A0ABD0KJR9"/>
<evidence type="ECO:0000313" key="6">
    <source>
        <dbReference type="EMBL" id="KAK7487363.1"/>
    </source>
</evidence>
<accession>A0ABD0KJR9</accession>
<sequence>MAEIATSMKIAFALMGVAFLFFVLGFCAPYWHLHEWVDMGRTQKVYYGLWKWCVEEQKYRQLPYDFCFSTISEQYGRDYIRATQFFETVGLLSAIVSFVLLLLGVCIATCRDRRILPILSAICAIGA</sequence>
<evidence type="ECO:0000256" key="5">
    <source>
        <dbReference type="SAM" id="Phobius"/>
    </source>
</evidence>
<dbReference type="Proteomes" id="UP001519460">
    <property type="component" value="Unassembled WGS sequence"/>
</dbReference>
<organism evidence="6 7">
    <name type="scientific">Batillaria attramentaria</name>
    <dbReference type="NCBI Taxonomy" id="370345"/>
    <lineage>
        <taxon>Eukaryota</taxon>
        <taxon>Metazoa</taxon>
        <taxon>Spiralia</taxon>
        <taxon>Lophotrochozoa</taxon>
        <taxon>Mollusca</taxon>
        <taxon>Gastropoda</taxon>
        <taxon>Caenogastropoda</taxon>
        <taxon>Sorbeoconcha</taxon>
        <taxon>Cerithioidea</taxon>
        <taxon>Batillariidae</taxon>
        <taxon>Batillaria</taxon>
    </lineage>
</organism>
<comment type="caution">
    <text evidence="6">The sequence shown here is derived from an EMBL/GenBank/DDBJ whole genome shotgun (WGS) entry which is preliminary data.</text>
</comment>
<feature type="transmembrane region" description="Helical" evidence="5">
    <location>
        <begin position="12"/>
        <end position="31"/>
    </location>
</feature>
<gene>
    <name evidence="6" type="ORF">BaRGS_00021452</name>
</gene>
<dbReference type="InterPro" id="IPR004031">
    <property type="entry name" value="PMP22/EMP/MP20/Claudin"/>
</dbReference>
<keyword evidence="7" id="KW-1185">Reference proteome</keyword>
<dbReference type="Gene3D" id="1.20.140.150">
    <property type="match status" value="1"/>
</dbReference>
<dbReference type="EMBL" id="JACVVK020000166">
    <property type="protein sequence ID" value="KAK7487363.1"/>
    <property type="molecule type" value="Genomic_DNA"/>
</dbReference>